<feature type="domain" description="Coenzyme Q-binding protein COQ10 START" evidence="4">
    <location>
        <begin position="138"/>
        <end position="265"/>
    </location>
</feature>
<comment type="subunit">
    <text evidence="2">Interacts with coenzyme Q.</text>
</comment>
<reference evidence="5 6" key="1">
    <citation type="journal article" date="2011" name="Genome Res.">
        <title>Phylogeny-wide analysis of social amoeba genomes highlights ancient origins for complex intercellular communication.</title>
        <authorList>
            <person name="Heidel A.J."/>
            <person name="Lawal H.M."/>
            <person name="Felder M."/>
            <person name="Schilde C."/>
            <person name="Helps N.R."/>
            <person name="Tunggal B."/>
            <person name="Rivero F."/>
            <person name="John U."/>
            <person name="Schleicher M."/>
            <person name="Eichinger L."/>
            <person name="Platzer M."/>
            <person name="Noegel A.A."/>
            <person name="Schaap P."/>
            <person name="Gloeckner G."/>
        </authorList>
    </citation>
    <scope>NUCLEOTIDE SEQUENCE [LARGE SCALE GENOMIC DNA]</scope>
    <source>
        <strain evidence="6">ATCC 26659 / Pp 5 / PN500</strain>
    </source>
</reference>
<dbReference type="PANTHER" id="PTHR12901">
    <property type="entry name" value="SPERM PROTEIN HOMOLOG"/>
    <property type="match status" value="1"/>
</dbReference>
<dbReference type="GO" id="GO:0048039">
    <property type="term" value="F:ubiquinone binding"/>
    <property type="evidence" value="ECO:0007669"/>
    <property type="project" value="InterPro"/>
</dbReference>
<dbReference type="Pfam" id="PF03364">
    <property type="entry name" value="Polyketide_cyc"/>
    <property type="match status" value="1"/>
</dbReference>
<sequence length="275" mass="31547">MLKFHSFLNNNKKIITQNLTSLPIGQINKSIFLLKCDKQLLINTNNNNNNNNNNDSNNQVKYNQLQPTHNSTIVFKNKNKYDFTTTSSSKSTITSYRNTNLILCNLLQNRLQCRRTFLSAFASTPQLTKKHITKVLKFTPKQVYDVVVNVQSYKEFLPFCLNSTIKKVVDPNSCFEAELTVGYGNLKESYTSRVKFDEPKYIEASAIDSHLFVALVSEWNFKPGPTDSTCTAVCSLEYQFRSPLYATLMDEFIGSSLETMVDAFESRCKQTYRKH</sequence>
<accession>D3BFE1</accession>
<dbReference type="Proteomes" id="UP000001396">
    <property type="component" value="Unassembled WGS sequence"/>
</dbReference>
<organism evidence="5 6">
    <name type="scientific">Heterostelium pallidum (strain ATCC 26659 / Pp 5 / PN500)</name>
    <name type="common">Cellular slime mold</name>
    <name type="synonym">Polysphondylium pallidum</name>
    <dbReference type="NCBI Taxonomy" id="670386"/>
    <lineage>
        <taxon>Eukaryota</taxon>
        <taxon>Amoebozoa</taxon>
        <taxon>Evosea</taxon>
        <taxon>Eumycetozoa</taxon>
        <taxon>Dictyostelia</taxon>
        <taxon>Acytosteliales</taxon>
        <taxon>Acytosteliaceae</taxon>
        <taxon>Heterostelium</taxon>
    </lineage>
</organism>
<evidence type="ECO:0000256" key="1">
    <source>
        <dbReference type="ARBA" id="ARBA00006885"/>
    </source>
</evidence>
<evidence type="ECO:0000256" key="2">
    <source>
        <dbReference type="ARBA" id="ARBA00011814"/>
    </source>
</evidence>
<dbReference type="CDD" id="cd07813">
    <property type="entry name" value="COQ10p_like"/>
    <property type="match status" value="1"/>
</dbReference>
<dbReference type="GeneID" id="31362156"/>
<evidence type="ECO:0000313" key="5">
    <source>
        <dbReference type="EMBL" id="EFA79855.1"/>
    </source>
</evidence>
<dbReference type="STRING" id="670386.D3BFE1"/>
<gene>
    <name evidence="5" type="primary">coq10-2</name>
    <name evidence="5" type="ORF">PPL_06674</name>
</gene>
<evidence type="ECO:0000256" key="3">
    <source>
        <dbReference type="ARBA" id="ARBA00024947"/>
    </source>
</evidence>
<dbReference type="InterPro" id="IPR044996">
    <property type="entry name" value="COQ10-like"/>
</dbReference>
<dbReference type="OMA" id="CKKRCIS"/>
<comment type="caution">
    <text evidence="5">The sequence shown here is derived from an EMBL/GenBank/DDBJ whole genome shotgun (WGS) entry which is preliminary data.</text>
</comment>
<dbReference type="RefSeq" id="XP_020431976.1">
    <property type="nucleotide sequence ID" value="XM_020577528.1"/>
</dbReference>
<name>D3BFE1_HETP5</name>
<keyword evidence="6" id="KW-1185">Reference proteome</keyword>
<dbReference type="InterPro" id="IPR005031">
    <property type="entry name" value="COQ10_START"/>
</dbReference>
<dbReference type="PANTHER" id="PTHR12901:SF10">
    <property type="entry name" value="COENZYME Q-BINDING PROTEIN COQ10, MITOCHONDRIAL"/>
    <property type="match status" value="1"/>
</dbReference>
<comment type="similarity">
    <text evidence="1">Belongs to the COQ10 family.</text>
</comment>
<dbReference type="GO" id="GO:0045333">
    <property type="term" value="P:cellular respiration"/>
    <property type="evidence" value="ECO:0007669"/>
    <property type="project" value="InterPro"/>
</dbReference>
<dbReference type="InParanoid" id="D3BFE1"/>
<dbReference type="FunCoup" id="D3BFE1">
    <property type="interactions" value="142"/>
</dbReference>
<dbReference type="AlphaFoldDB" id="D3BFE1"/>
<protein>
    <submittedName>
        <fullName evidence="5">Putative coenzyme Q-binding protein</fullName>
    </submittedName>
</protein>
<dbReference type="EMBL" id="ADBJ01000031">
    <property type="protein sequence ID" value="EFA79855.1"/>
    <property type="molecule type" value="Genomic_DNA"/>
</dbReference>
<dbReference type="SUPFAM" id="SSF55961">
    <property type="entry name" value="Bet v1-like"/>
    <property type="match status" value="1"/>
</dbReference>
<dbReference type="InterPro" id="IPR023393">
    <property type="entry name" value="START-like_dom_sf"/>
</dbReference>
<dbReference type="Gene3D" id="3.30.530.20">
    <property type="match status" value="1"/>
</dbReference>
<evidence type="ECO:0000313" key="6">
    <source>
        <dbReference type="Proteomes" id="UP000001396"/>
    </source>
</evidence>
<dbReference type="GO" id="GO:0005739">
    <property type="term" value="C:mitochondrion"/>
    <property type="evidence" value="ECO:0007669"/>
    <property type="project" value="TreeGrafter"/>
</dbReference>
<evidence type="ECO:0000259" key="4">
    <source>
        <dbReference type="Pfam" id="PF03364"/>
    </source>
</evidence>
<comment type="function">
    <text evidence="3">Required for the function of coenzyme Q in the respiratory chain. May serve as a chaperone or may be involved in the transport of Q6 from its site of synthesis to the catalytic sites of the respiratory complexes.</text>
</comment>
<proteinExistence type="inferred from homology"/>